<accession>A0A2H6K8S1</accession>
<protein>
    <submittedName>
        <fullName evidence="3">Spectrin repeat superfamily Extracellular matrix-binding protein, putative</fullName>
    </submittedName>
</protein>
<dbReference type="AlphaFoldDB" id="A0A2H6K8S1"/>
<evidence type="ECO:0000256" key="1">
    <source>
        <dbReference type="SAM" id="Coils"/>
    </source>
</evidence>
<gene>
    <name evidence="3" type="ORF">BOVATA_008890</name>
</gene>
<keyword evidence="1" id="KW-0175">Coiled coil</keyword>
<feature type="region of interest" description="Disordered" evidence="2">
    <location>
        <begin position="169"/>
        <end position="188"/>
    </location>
</feature>
<reference evidence="3 4" key="1">
    <citation type="journal article" date="2017" name="BMC Genomics">
        <title>Whole-genome assembly of Babesia ovata and comparative genomics between closely related pathogens.</title>
        <authorList>
            <person name="Yamagishi J."/>
            <person name="Asada M."/>
            <person name="Hakimi H."/>
            <person name="Tanaka T.Q."/>
            <person name="Sugimoto C."/>
            <person name="Kawazu S."/>
        </authorList>
    </citation>
    <scope>NUCLEOTIDE SEQUENCE [LARGE SCALE GENOMIC DNA]</scope>
    <source>
        <strain evidence="3 4">Miyake</strain>
    </source>
</reference>
<evidence type="ECO:0000256" key="2">
    <source>
        <dbReference type="SAM" id="MobiDB-lite"/>
    </source>
</evidence>
<organism evidence="3 4">
    <name type="scientific">Babesia ovata</name>
    <dbReference type="NCBI Taxonomy" id="189622"/>
    <lineage>
        <taxon>Eukaryota</taxon>
        <taxon>Sar</taxon>
        <taxon>Alveolata</taxon>
        <taxon>Apicomplexa</taxon>
        <taxon>Aconoidasida</taxon>
        <taxon>Piroplasmida</taxon>
        <taxon>Babesiidae</taxon>
        <taxon>Babesia</taxon>
    </lineage>
</organism>
<proteinExistence type="predicted"/>
<feature type="coiled-coil region" evidence="1">
    <location>
        <begin position="74"/>
        <end position="120"/>
    </location>
</feature>
<dbReference type="GeneID" id="39873166"/>
<dbReference type="Proteomes" id="UP000236319">
    <property type="component" value="Unassembled WGS sequence"/>
</dbReference>
<name>A0A2H6K8S1_9APIC</name>
<dbReference type="RefSeq" id="XP_028865639.1">
    <property type="nucleotide sequence ID" value="XM_029009806.1"/>
</dbReference>
<evidence type="ECO:0000313" key="4">
    <source>
        <dbReference type="Proteomes" id="UP000236319"/>
    </source>
</evidence>
<dbReference type="VEuPathDB" id="PiroplasmaDB:BOVATA_008890"/>
<feature type="coiled-coil region" evidence="1">
    <location>
        <begin position="878"/>
        <end position="906"/>
    </location>
</feature>
<sequence>MAPKKLTDCPENLRESIDWLIQVKNGGDGSGLEKLAEALKQLIGEAIENAEKSVTHKKRKLECSPNPYDPQSYCSHLDEQIKLKNDELQKAKIDSNKSLISSLEAEIQRCKSNKDDCTKSHFMDEQRMSSLEGEVHDGIDVIVKLTQFSGSEKSIIDLINKEIKRLEKQHNTCEKSPQPHPSSDCPQHKKLEELRKKRDEISTNKNNSNCETLLNNLCSGLEKFLGYQETSKGYTGEGIVYSDLDRLCDGVMSFLHGVLDEVHTNNNLSPYKETLENAVSLLETHRHEGKTGLHTVIGTVKLGIEQWLGDVNTKSEAVKKPIKNLEDDVNAFFKYFETLKTDKEYDAEQSNLQSSIRSVNQLSLDVHHSTDALMNVDKMLEKELKPHVDLIFESVKAFKDSTKQDHDGLVKVCKKVDEEFGELDKKVEDGLSESNKNGLRYKFKEGIESILQQIGKERKGSLFHSIETALREMNETLENEEGIKGLNKVADNAGGLADTVCGGWDLLKIEITNLVNKIKGEGRTSDGVPYTNGLTQINNGIKAYALEFTSGTFVTVLTQWIGEIVDEGVVHGKIYAYVLNNGPKFQDAVGRSSEKTAEVKAAIKAKFPLHIITDIQSVAQRTLQGIKVGNVGEQFQRFVEELGMQFKGIEVENTLGVAAKAIEDHLKSTNPKLPTKDENIKQAVKAIIKPLERRFQQVANELQRFTATSQIANLTAAISNVELIGNKVDESKDAYNDGFGKKIDTALEKVKAKIQALDVLFGKTVGDEGSIHSMLKGVTTDLEALNNIKKDGSVGKINFRKNQIVVALDTIRRKIVQDINAVIKTLQVADKQLTVLLNDLSKSLTKFQETFLQEIESFHAAYKQRSSEAKNAIKRQALSQFAHSKARALEQLKELVEEQNEIILNKIHIDTETGLKGFMKIFNEKLVEKLQEIKTITPTEFTPEKSPLNQAAEKVCVGFEMFFEKLGIQRKEFEGFPPGVIQPDAMFPGVSKYESVTNALLKLLEDLHASKHFDHNFSDHLKSLNTALSTFAPAKFTDPSSLILQALKDGIGALAKQLGYAYVSTYCCQKFDGALLDPEISTASDDKRKLTEYGKMLSKVFMSCLPGWLKHLAHLKKHCDKNPKKGPWNDLKITKHGKILSVNGSRTAATTCLLMQLSQTGS</sequence>
<evidence type="ECO:0000313" key="3">
    <source>
        <dbReference type="EMBL" id="GBE59396.1"/>
    </source>
</evidence>
<keyword evidence="4" id="KW-1185">Reference proteome</keyword>
<comment type="caution">
    <text evidence="3">The sequence shown here is derived from an EMBL/GenBank/DDBJ whole genome shotgun (WGS) entry which is preliminary data.</text>
</comment>
<dbReference type="EMBL" id="BDSA01000001">
    <property type="protein sequence ID" value="GBE59396.1"/>
    <property type="molecule type" value="Genomic_DNA"/>
</dbReference>